<dbReference type="GO" id="GO:0016579">
    <property type="term" value="P:protein deubiquitination"/>
    <property type="evidence" value="ECO:0007669"/>
    <property type="project" value="InterPro"/>
</dbReference>
<dbReference type="EC" id="3.4.19.12" evidence="1"/>
<keyword evidence="4" id="KW-1185">Reference proteome</keyword>
<feature type="domain" description="USP" evidence="2">
    <location>
        <begin position="123"/>
        <end position="413"/>
    </location>
</feature>
<dbReference type="OrthoDB" id="289038at2759"/>
<dbReference type="InterPro" id="IPR038765">
    <property type="entry name" value="Papain-like_cys_pep_sf"/>
</dbReference>
<comment type="similarity">
    <text evidence="1">Belongs to the peptidase C19 family.</text>
</comment>
<evidence type="ECO:0000259" key="2">
    <source>
        <dbReference type="PROSITE" id="PS50235"/>
    </source>
</evidence>
<dbReference type="InterPro" id="IPR050164">
    <property type="entry name" value="Peptidase_C19"/>
</dbReference>
<reference evidence="3 4" key="1">
    <citation type="journal article" date="2017" name="Environ. Microbiol.">
        <title>Decay of the glycolytic pathway and adaptation to intranuclear parasitism within Enterocytozoonidae microsporidia.</title>
        <authorList>
            <person name="Wiredu Boakye D."/>
            <person name="Jaroenlak P."/>
            <person name="Prachumwat A."/>
            <person name="Williams T.A."/>
            <person name="Bateman K.S."/>
            <person name="Itsathitphaisarn O."/>
            <person name="Sritunyalucksana K."/>
            <person name="Paszkiewicz K.H."/>
            <person name="Moore K.A."/>
            <person name="Stentiford G.D."/>
            <person name="Williams B.A."/>
        </authorList>
    </citation>
    <scope>NUCLEOTIDE SEQUENCE [LARGE SCALE GENOMIC DNA]</scope>
    <source>
        <strain evidence="3 4">GB1</strain>
    </source>
</reference>
<dbReference type="PROSITE" id="PS50235">
    <property type="entry name" value="USP_3"/>
    <property type="match status" value="1"/>
</dbReference>
<dbReference type="GO" id="GO:0005634">
    <property type="term" value="C:nucleus"/>
    <property type="evidence" value="ECO:0007669"/>
    <property type="project" value="TreeGrafter"/>
</dbReference>
<evidence type="ECO:0000313" key="4">
    <source>
        <dbReference type="Proteomes" id="UP000192639"/>
    </source>
</evidence>
<dbReference type="PROSITE" id="PS00973">
    <property type="entry name" value="USP_2"/>
    <property type="match status" value="1"/>
</dbReference>
<dbReference type="PANTHER" id="PTHR24006">
    <property type="entry name" value="UBIQUITIN CARBOXYL-TERMINAL HYDROLASE"/>
    <property type="match status" value="1"/>
</dbReference>
<proteinExistence type="inferred from homology"/>
<dbReference type="Gene3D" id="3.90.70.10">
    <property type="entry name" value="Cysteine proteinases"/>
    <property type="match status" value="1"/>
</dbReference>
<keyword evidence="1" id="KW-0645">Protease</keyword>
<dbReference type="Pfam" id="PF00443">
    <property type="entry name" value="UCH"/>
    <property type="match status" value="1"/>
</dbReference>
<evidence type="ECO:0000256" key="1">
    <source>
        <dbReference type="RuleBase" id="RU366025"/>
    </source>
</evidence>
<dbReference type="GO" id="GO:0004843">
    <property type="term" value="F:cysteine-type deubiquitinase activity"/>
    <property type="evidence" value="ECO:0007669"/>
    <property type="project" value="UniProtKB-UniRule"/>
</dbReference>
<comment type="catalytic activity">
    <reaction evidence="1">
        <text>Thiol-dependent hydrolysis of ester, thioester, amide, peptide and isopeptide bonds formed by the C-terminal Gly of ubiquitin (a 76-residue protein attached to proteins as an intracellular targeting signal).</text>
        <dbReference type="EC" id="3.4.19.12"/>
    </reaction>
</comment>
<dbReference type="GO" id="GO:0006508">
    <property type="term" value="P:proteolysis"/>
    <property type="evidence" value="ECO:0007669"/>
    <property type="project" value="UniProtKB-KW"/>
</dbReference>
<dbReference type="AlphaFoldDB" id="A0A1Y1S861"/>
<dbReference type="VEuPathDB" id="MicrosporidiaDB:ECANGB1_2790"/>
<gene>
    <name evidence="3" type="ORF">ECANGB1_2790</name>
</gene>
<keyword evidence="1" id="KW-0788">Thiol protease</keyword>
<dbReference type="InterPro" id="IPR028889">
    <property type="entry name" value="USP"/>
</dbReference>
<comment type="caution">
    <text evidence="3">The sequence shown here is derived from an EMBL/GenBank/DDBJ whole genome shotgun (WGS) entry which is preliminary data.</text>
</comment>
<dbReference type="InterPro" id="IPR018200">
    <property type="entry name" value="USP_CS"/>
</dbReference>
<protein>
    <recommendedName>
        <fullName evidence="1">Ubiquitin carboxyl-terminal hydrolase</fullName>
        <ecNumber evidence="1">3.4.19.12</ecNumber>
    </recommendedName>
</protein>
<dbReference type="PROSITE" id="PS00972">
    <property type="entry name" value="USP_1"/>
    <property type="match status" value="1"/>
</dbReference>
<keyword evidence="1" id="KW-0378">Hydrolase</keyword>
<name>A0A1Y1S861_9MICR</name>
<sequence>MAKRSDVFKHTFRLKKETSPEFESAVAGLRAEGRAQPGRFRLHLRDHVFCIEFMSKQYRESPFQVDVLFAQAEKEHEMAFSFDFSTFSNTFYFDLKKTNKFDTNKELSITICINKTNPTNCFCGLVNLGATCYINSLLQTMRYMFHFQKELFEAEDGFYTTNLKRLFYQMSTNPSGAERTLSSHFVHNLPFVASVSEHQDVHEFSKLLFDRLEAENKSVIKNNFEGAHKIVFSCDCGCTVEKEESFQDISLQMNRSQSLAESMAAFFEDEAIDEFRCETHGATAATKSTRVHRGPRYLLVLVGRFSFDWESNSPLKNNGHFSYPPELDLGAFCADSAASERYALLSTVVHAGSASQGHFYAFVRIGGRFYKFNDEAVTEATEEEAVDWNFGGENAFTGRTKKFSAYCLVYEKKADYENKAESGGIFFLENVPEALTREPVTETVAVLDSRFLSGAFCPGAYATGADYAARRPQTVELSQFDSLPSLIRDKDAYQMQNGRFEKVTKNIGGTAPLVLVEKGPGTFVILKTFQETPSCSTCPEKLKTVGATRIRRLEEITGVEEGIGAFREQADGVERIERFDDVREGDVLVATACDGSLLGDYVEFLRKRRCLFVQVGDQQLPLFAERQLGQAELAQEIQRTFLSPLPLLSGGVATGNLLRVEFDEPVNVFYVGSLFGRLNVGAIPHVHPFVLPAAATRADFVRLLRRSTHPCLRGVYGLDSISVMQTHRQVPAVTVVENETDLMPVGGLIVVRERLTDPLVVCFIDSFRNIVDYPIVVERVKTVAEFRRKYMVLGRIFRKGGVGDECVECGDDEMVDMGEKGYLLVEQ</sequence>
<evidence type="ECO:0000313" key="3">
    <source>
        <dbReference type="EMBL" id="ORD94601.1"/>
    </source>
</evidence>
<dbReference type="GO" id="GO:0005829">
    <property type="term" value="C:cytosol"/>
    <property type="evidence" value="ECO:0007669"/>
    <property type="project" value="TreeGrafter"/>
</dbReference>
<keyword evidence="1" id="KW-0833">Ubl conjugation pathway</keyword>
<dbReference type="Proteomes" id="UP000192639">
    <property type="component" value="Unassembled WGS sequence"/>
</dbReference>
<organism evidence="3 4">
    <name type="scientific">Enterospora canceri</name>
    <dbReference type="NCBI Taxonomy" id="1081671"/>
    <lineage>
        <taxon>Eukaryota</taxon>
        <taxon>Fungi</taxon>
        <taxon>Fungi incertae sedis</taxon>
        <taxon>Microsporidia</taxon>
        <taxon>Enterocytozoonidae</taxon>
        <taxon>Enterospora</taxon>
    </lineage>
</organism>
<dbReference type="InterPro" id="IPR001394">
    <property type="entry name" value="Peptidase_C19_UCH"/>
</dbReference>
<dbReference type="SUPFAM" id="SSF54001">
    <property type="entry name" value="Cysteine proteinases"/>
    <property type="match status" value="1"/>
</dbReference>
<accession>A0A1Y1S861</accession>
<dbReference type="EMBL" id="LWDP01000015">
    <property type="protein sequence ID" value="ORD94601.1"/>
    <property type="molecule type" value="Genomic_DNA"/>
</dbReference>